<accession>A0A4W3HQL0</accession>
<feature type="compositionally biased region" description="Low complexity" evidence="13">
    <location>
        <begin position="306"/>
        <end position="334"/>
    </location>
</feature>
<feature type="compositionally biased region" description="Basic and acidic residues" evidence="13">
    <location>
        <begin position="151"/>
        <end position="173"/>
    </location>
</feature>
<evidence type="ECO:0000256" key="11">
    <source>
        <dbReference type="ARBA" id="ARBA00049280"/>
    </source>
</evidence>
<dbReference type="GeneTree" id="ENSGT00940000157595"/>
<dbReference type="CDD" id="cd07864">
    <property type="entry name" value="STKc_CDK12"/>
    <property type="match status" value="1"/>
</dbReference>
<evidence type="ECO:0000256" key="5">
    <source>
        <dbReference type="ARBA" id="ARBA00022741"/>
    </source>
</evidence>
<feature type="binding site" evidence="12">
    <location>
        <position position="813"/>
    </location>
    <ligand>
        <name>ATP</name>
        <dbReference type="ChEBI" id="CHEBI:30616"/>
    </ligand>
</feature>
<keyword evidence="8" id="KW-0539">Nucleus</keyword>
<comment type="similarity">
    <text evidence="2">Belongs to the protein kinase superfamily. CMGC Ser/Thr protein kinase family. CDC2/CDKX subfamily.</text>
</comment>
<dbReference type="InParanoid" id="A0A4W3HQL0"/>
<dbReference type="GO" id="GO:0005524">
    <property type="term" value="F:ATP binding"/>
    <property type="evidence" value="ECO:0007669"/>
    <property type="project" value="UniProtKB-UniRule"/>
</dbReference>
<dbReference type="InterPro" id="IPR011009">
    <property type="entry name" value="Kinase-like_dom_sf"/>
</dbReference>
<reference evidence="16" key="2">
    <citation type="journal article" date="2007" name="PLoS Biol.">
        <title>Survey sequencing and comparative analysis of the elephant shark (Callorhinchus milii) genome.</title>
        <authorList>
            <person name="Venkatesh B."/>
            <person name="Kirkness E.F."/>
            <person name="Loh Y.H."/>
            <person name="Halpern A.L."/>
            <person name="Lee A.P."/>
            <person name="Johnson J."/>
            <person name="Dandona N."/>
            <person name="Viswanathan L.D."/>
            <person name="Tay A."/>
            <person name="Venter J.C."/>
            <person name="Strausberg R.L."/>
            <person name="Brenner S."/>
        </authorList>
    </citation>
    <scope>NUCLEOTIDE SEQUENCE [LARGE SCALE GENOMIC DNA]</scope>
</reference>
<feature type="region of interest" description="Disordered" evidence="13">
    <location>
        <begin position="1366"/>
        <end position="1393"/>
    </location>
</feature>
<feature type="region of interest" description="Disordered" evidence="13">
    <location>
        <begin position="1512"/>
        <end position="1541"/>
    </location>
</feature>
<evidence type="ECO:0000256" key="8">
    <source>
        <dbReference type="ARBA" id="ARBA00023242"/>
    </source>
</evidence>
<feature type="compositionally biased region" description="Gly residues" evidence="13">
    <location>
        <begin position="11"/>
        <end position="36"/>
    </location>
</feature>
<feature type="compositionally biased region" description="Basic and acidic residues" evidence="13">
    <location>
        <begin position="700"/>
        <end position="723"/>
    </location>
</feature>
<dbReference type="InterPro" id="IPR008271">
    <property type="entry name" value="Ser/Thr_kinase_AS"/>
</dbReference>
<dbReference type="InterPro" id="IPR000719">
    <property type="entry name" value="Prot_kinase_dom"/>
</dbReference>
<feature type="compositionally biased region" description="Basic residues" evidence="13">
    <location>
        <begin position="231"/>
        <end position="243"/>
    </location>
</feature>
<evidence type="ECO:0000256" key="12">
    <source>
        <dbReference type="PROSITE-ProRule" id="PRU10141"/>
    </source>
</evidence>
<dbReference type="FunFam" id="1.10.510.10:FF:000102">
    <property type="entry name" value="cyclin-dependent kinase 12 isoform X1"/>
    <property type="match status" value="1"/>
</dbReference>
<feature type="domain" description="Protein kinase" evidence="14">
    <location>
        <begin position="784"/>
        <end position="1077"/>
    </location>
</feature>
<feature type="compositionally biased region" description="Pro residues" evidence="13">
    <location>
        <begin position="1230"/>
        <end position="1244"/>
    </location>
</feature>
<evidence type="ECO:0000256" key="4">
    <source>
        <dbReference type="ARBA" id="ARBA00022679"/>
    </source>
</evidence>
<feature type="compositionally biased region" description="Basic residues" evidence="13">
    <location>
        <begin position="389"/>
        <end position="406"/>
    </location>
</feature>
<dbReference type="PANTHER" id="PTHR24056:SF546">
    <property type="entry name" value="CYCLIN-DEPENDENT KINASE 12"/>
    <property type="match status" value="1"/>
</dbReference>
<feature type="compositionally biased region" description="Basic and acidic residues" evidence="13">
    <location>
        <begin position="511"/>
        <end position="524"/>
    </location>
</feature>
<dbReference type="Gene3D" id="1.10.510.10">
    <property type="entry name" value="Transferase(Phosphotransferase) domain 1"/>
    <property type="match status" value="1"/>
</dbReference>
<feature type="compositionally biased region" description="Basic and acidic residues" evidence="13">
    <location>
        <begin position="1366"/>
        <end position="1375"/>
    </location>
</feature>
<evidence type="ECO:0000313" key="15">
    <source>
        <dbReference type="Ensembl" id="ENSCMIP00000017307.1"/>
    </source>
</evidence>
<dbReference type="PROSITE" id="PS00107">
    <property type="entry name" value="PROTEIN_KINASE_ATP"/>
    <property type="match status" value="1"/>
</dbReference>
<feature type="region of interest" description="Disordered" evidence="13">
    <location>
        <begin position="1281"/>
        <end position="1352"/>
    </location>
</feature>
<sequence>MPGSERAGSKVDGGGSGGLGSLQPGSSGGGGGGGGSGRERRKAASRHKRHRAKHSRDSPGVAQVPLAKVKSLVEYDDISSDSDSFPEVNFKPERRDKEERTSSEKALRAHKHHHHLHKRGKEHRRSKETERVKDRGRKPEKGPESSGKSSTSRERTSKRQSAEDEDCGRREHGSPAPATKRGGKEAKSGKSSYKERAKREKEERAAQRERPKSQKKSKETPRGYRTSSSPPKKKAGSPRRKRSSSPNREDSPYGTLYSKGYEGSPVYRSRTSGGYEASYRRSPGGSSRKQSASPPTYYSSREPAAYQSSYSGRSPSPYSRRQRSSSPYSRQRSPSYDRHSSSYDYSGRSPSPYGRRRSVSPYGARRSFSQSPGPRRSAKSRSRSPLYSRHSRSHSKHRQSRSRSRHSSISPGRLTLKSSLGAELNKTKKARAAVAAKATGKHLKEPKASTVSKKPLHPHGAGPSNAGCGPTLKDTKRLTRTVRLEKSASPSGIPNSLSLRKEVAALEETPADPRVRVDLSEDRISLSPLPSAPREPKSLKSESGTPKDKSLNVPPLPNEIQTEKPPLPPSSSSLPPLPPASPPKLLPPAPVHPPPPLPPPTLTLSHPPPESLAEPPPSAILPQAPVPLLLPLPPVLASVSAPVSAQPPPPSNISQPPPRITISATVLPMPPMLNSVMSLLTSTLPPLPLPPLLPGEDDIESPKEIHHPKPTKKERDQRPRHLLADLPLPPELPGTDPSPPDSPEQKSPSPPQPVLKKRPKICCPRYGEKKETESDWGKRCVDKFDIIGIIGEGTYGQVYKAKDKDTGEMVALKKVRLDNEKEGFPITAIREIKILRQLNHTSVVNMKEIVTDKQDALDFKKDKGAFYLVFEYMDHDLMGLLESGLVHFTEDHIKSFMKQLMDGLDYCHRKNFLHRDIKCSNILLNNSGRIKLADFGLARLYNSEESRPYTNKVITLWYRPPELLLGEERYSPAIDVWSCGCILGELFTKKPIFQANQELAQLELISRLCGSPCPAAWPDVIKLPYFHTMKPKKQYRRRLREEFAFIPSPALELLDHMLTLDPSKRCTAEQALHSHFLSHVDPAKMPPPDLPHWQDCHELWSKKRRRQKQAGTDDPPVQKASRKDTVISTDDSRSSTPQAVQPVQSKAQPSTADVRGIRDAAQQLNQNELAVLLNLLQTQTNLSLTQLAQALNVSANPETQQQWNVLSQSLVALAEATSQQQQEAQHPTASQPPPHLPRPHPAPALGPNHACSQTGSEVADPSQSDAQNLLTILLSQLIKAQEPTAAPEESNGLKASDGLQSITAPPTTLNQARILPPDQRPPEPPGPPPLLADSDCRGGSIQASPSTKDPNAGVKAALLQLLSKEEVQEHERPARASEYSSHPPNSYSADGYRNNLSASERRDTEASGLALLDTKSVMCGATSQSRTVSGTRSEFAEAGTYQDMSTMQFTADQDHRFSFGRVTLPSLVTGAGLAGNPEGSNSAMSVGSADGKSQNYSYAGPVLGPGSMAGHSWSATTRGSSYTRAHGRMPNRGGRGRGVPY</sequence>
<feature type="compositionally biased region" description="Pro residues" evidence="13">
    <location>
        <begin position="727"/>
        <end position="753"/>
    </location>
</feature>
<protein>
    <submittedName>
        <fullName evidence="15">Cyclin dependent kinase 12</fullName>
    </submittedName>
</protein>
<dbReference type="Pfam" id="PF00069">
    <property type="entry name" value="Pkinase"/>
    <property type="match status" value="1"/>
</dbReference>
<feature type="compositionally biased region" description="Pro residues" evidence="13">
    <location>
        <begin position="1318"/>
        <end position="1330"/>
    </location>
</feature>
<keyword evidence="5 12" id="KW-0547">Nucleotide-binding</keyword>
<name>A0A4W3HQL0_CALMI</name>
<feature type="region of interest" description="Disordered" evidence="13">
    <location>
        <begin position="1"/>
        <end position="477"/>
    </location>
</feature>
<dbReference type="InterPro" id="IPR017441">
    <property type="entry name" value="Protein_kinase_ATP_BS"/>
</dbReference>
<evidence type="ECO:0000256" key="2">
    <source>
        <dbReference type="ARBA" id="ARBA00006485"/>
    </source>
</evidence>
<dbReference type="GO" id="GO:0008024">
    <property type="term" value="C:cyclin/CDK positive transcription elongation factor complex"/>
    <property type="evidence" value="ECO:0007669"/>
    <property type="project" value="TreeGrafter"/>
</dbReference>
<dbReference type="PANTHER" id="PTHR24056">
    <property type="entry name" value="CELL DIVISION PROTEIN KINASE"/>
    <property type="match status" value="1"/>
</dbReference>
<reference evidence="15" key="5">
    <citation type="submission" date="2025-09" db="UniProtKB">
        <authorList>
            <consortium name="Ensembl"/>
        </authorList>
    </citation>
    <scope>IDENTIFICATION</scope>
</reference>
<dbReference type="FunCoup" id="A0A4W3HQL0">
    <property type="interactions" value="556"/>
</dbReference>
<evidence type="ECO:0000256" key="3">
    <source>
        <dbReference type="ARBA" id="ARBA00022527"/>
    </source>
</evidence>
<evidence type="ECO:0000256" key="7">
    <source>
        <dbReference type="ARBA" id="ARBA00022840"/>
    </source>
</evidence>
<keyword evidence="7 12" id="KW-0067">ATP-binding</keyword>
<dbReference type="GO" id="GO:0004693">
    <property type="term" value="F:cyclin-dependent protein serine/threonine kinase activity"/>
    <property type="evidence" value="ECO:0007669"/>
    <property type="project" value="UniProtKB-EC"/>
</dbReference>
<feature type="compositionally biased region" description="Basic and acidic residues" evidence="13">
    <location>
        <begin position="90"/>
        <end position="107"/>
    </location>
</feature>
<dbReference type="STRING" id="7868.ENSCMIP00000017307"/>
<feature type="region of interest" description="Disordered" evidence="13">
    <location>
        <begin position="504"/>
        <end position="625"/>
    </location>
</feature>
<reference evidence="16" key="3">
    <citation type="journal article" date="2014" name="Nature">
        <title>Elephant shark genome provides unique insights into gnathostome evolution.</title>
        <authorList>
            <consortium name="International Elephant Shark Genome Sequencing Consortium"/>
            <person name="Venkatesh B."/>
            <person name="Lee A.P."/>
            <person name="Ravi V."/>
            <person name="Maurya A.K."/>
            <person name="Lian M.M."/>
            <person name="Swann J.B."/>
            <person name="Ohta Y."/>
            <person name="Flajnik M.F."/>
            <person name="Sutoh Y."/>
            <person name="Kasahara M."/>
            <person name="Hoon S."/>
            <person name="Gangu V."/>
            <person name="Roy S.W."/>
            <person name="Irimia M."/>
            <person name="Korzh V."/>
            <person name="Kondrychyn I."/>
            <person name="Lim Z.W."/>
            <person name="Tay B.H."/>
            <person name="Tohari S."/>
            <person name="Kong K.W."/>
            <person name="Ho S."/>
            <person name="Lorente-Galdos B."/>
            <person name="Quilez J."/>
            <person name="Marques-Bonet T."/>
            <person name="Raney B.J."/>
            <person name="Ingham P.W."/>
            <person name="Tay A."/>
            <person name="Hillier L.W."/>
            <person name="Minx P."/>
            <person name="Boehm T."/>
            <person name="Wilson R.K."/>
            <person name="Brenner S."/>
            <person name="Warren W.C."/>
        </authorList>
    </citation>
    <scope>NUCLEOTIDE SEQUENCE [LARGE SCALE GENOMIC DNA]</scope>
</reference>
<dbReference type="Gene3D" id="3.30.200.20">
    <property type="entry name" value="Phosphorylase Kinase, domain 1"/>
    <property type="match status" value="1"/>
</dbReference>
<organism evidence="15 16">
    <name type="scientific">Callorhinchus milii</name>
    <name type="common">Ghost shark</name>
    <dbReference type="NCBI Taxonomy" id="7868"/>
    <lineage>
        <taxon>Eukaryota</taxon>
        <taxon>Metazoa</taxon>
        <taxon>Chordata</taxon>
        <taxon>Craniata</taxon>
        <taxon>Vertebrata</taxon>
        <taxon>Chondrichthyes</taxon>
        <taxon>Holocephali</taxon>
        <taxon>Chimaeriformes</taxon>
        <taxon>Callorhinchidae</taxon>
        <taxon>Callorhinchus</taxon>
    </lineage>
</organism>
<keyword evidence="4" id="KW-0808">Transferase</keyword>
<evidence type="ECO:0000256" key="1">
    <source>
        <dbReference type="ARBA" id="ARBA00004123"/>
    </source>
</evidence>
<feature type="compositionally biased region" description="Polar residues" evidence="13">
    <location>
        <begin position="1298"/>
        <end position="1311"/>
    </location>
</feature>
<dbReference type="GO" id="GO:0032968">
    <property type="term" value="P:positive regulation of transcription elongation by RNA polymerase II"/>
    <property type="evidence" value="ECO:0007669"/>
    <property type="project" value="TreeGrafter"/>
</dbReference>
<feature type="compositionally biased region" description="Polar residues" evidence="13">
    <location>
        <begin position="1134"/>
        <end position="1151"/>
    </location>
</feature>
<evidence type="ECO:0000313" key="16">
    <source>
        <dbReference type="Proteomes" id="UP000314986"/>
    </source>
</evidence>
<proteinExistence type="inferred from homology"/>
<keyword evidence="16" id="KW-1185">Reference proteome</keyword>
<feature type="compositionally biased region" description="Low complexity" evidence="13">
    <location>
        <begin position="1216"/>
        <end position="1229"/>
    </location>
</feature>
<keyword evidence="6" id="KW-0418">Kinase</keyword>
<feature type="compositionally biased region" description="Basic and acidic residues" evidence="13">
    <location>
        <begin position="182"/>
        <end position="222"/>
    </location>
</feature>
<feature type="compositionally biased region" description="Low complexity" evidence="13">
    <location>
        <begin position="342"/>
        <end position="353"/>
    </location>
</feature>
<dbReference type="FunFam" id="3.30.200.20:FF:000074">
    <property type="entry name" value="cyclin-dependent kinase 12 isoform X2"/>
    <property type="match status" value="1"/>
</dbReference>
<evidence type="ECO:0000256" key="10">
    <source>
        <dbReference type="ARBA" id="ARBA00048367"/>
    </source>
</evidence>
<reference evidence="15" key="4">
    <citation type="submission" date="2025-08" db="UniProtKB">
        <authorList>
            <consortium name="Ensembl"/>
        </authorList>
    </citation>
    <scope>IDENTIFICATION</scope>
</reference>
<comment type="subcellular location">
    <subcellularLocation>
        <location evidence="1">Nucleus</location>
    </subcellularLocation>
</comment>
<feature type="compositionally biased region" description="Basic and acidic residues" evidence="13">
    <location>
        <begin position="125"/>
        <end position="143"/>
    </location>
</feature>
<feature type="compositionally biased region" description="Pro residues" evidence="13">
    <location>
        <begin position="645"/>
        <end position="659"/>
    </location>
</feature>
<feature type="compositionally biased region" description="Polar residues" evidence="13">
    <location>
        <begin position="1250"/>
        <end position="1263"/>
    </location>
</feature>
<dbReference type="PROSITE" id="PS00108">
    <property type="entry name" value="PROTEIN_KINASE_ST"/>
    <property type="match status" value="1"/>
</dbReference>
<feature type="compositionally biased region" description="Basic and acidic residues" evidence="13">
    <location>
        <begin position="1121"/>
        <end position="1133"/>
    </location>
</feature>
<feature type="compositionally biased region" description="Basic and acidic residues" evidence="13">
    <location>
        <begin position="534"/>
        <end position="550"/>
    </location>
</feature>
<dbReference type="SMART" id="SM00220">
    <property type="entry name" value="S_TKc"/>
    <property type="match status" value="1"/>
</dbReference>
<feature type="region of interest" description="Disordered" evidence="13">
    <location>
        <begin position="1102"/>
        <end position="1154"/>
    </location>
</feature>
<feature type="region of interest" description="Disordered" evidence="13">
    <location>
        <begin position="1216"/>
        <end position="1263"/>
    </location>
</feature>
<dbReference type="GO" id="GO:0008353">
    <property type="term" value="F:RNA polymerase II CTD heptapeptide repeat kinase activity"/>
    <property type="evidence" value="ECO:0007669"/>
    <property type="project" value="UniProtKB-EC"/>
</dbReference>
<comment type="catalytic activity">
    <reaction evidence="10">
        <text>L-seryl-[protein] + ATP = O-phospho-L-seryl-[protein] + ADP + H(+)</text>
        <dbReference type="Rhea" id="RHEA:17989"/>
        <dbReference type="Rhea" id="RHEA-COMP:9863"/>
        <dbReference type="Rhea" id="RHEA-COMP:11604"/>
        <dbReference type="ChEBI" id="CHEBI:15378"/>
        <dbReference type="ChEBI" id="CHEBI:29999"/>
        <dbReference type="ChEBI" id="CHEBI:30616"/>
        <dbReference type="ChEBI" id="CHEBI:83421"/>
        <dbReference type="ChEBI" id="CHEBI:456216"/>
        <dbReference type="EC" id="2.7.11.22"/>
    </reaction>
</comment>
<keyword evidence="3" id="KW-0723">Serine/threonine-protein kinase</keyword>
<feature type="compositionally biased region" description="Pro residues" evidence="13">
    <location>
        <begin position="565"/>
        <end position="625"/>
    </location>
</feature>
<dbReference type="SUPFAM" id="SSF56112">
    <property type="entry name" value="Protein kinase-like (PK-like)"/>
    <property type="match status" value="1"/>
</dbReference>
<dbReference type="Proteomes" id="UP000314986">
    <property type="component" value="Unassembled WGS sequence"/>
</dbReference>
<evidence type="ECO:0000256" key="13">
    <source>
        <dbReference type="SAM" id="MobiDB-lite"/>
    </source>
</evidence>
<evidence type="ECO:0000256" key="9">
    <source>
        <dbReference type="ARBA" id="ARBA00047811"/>
    </source>
</evidence>
<reference evidence="16" key="1">
    <citation type="journal article" date="2006" name="Science">
        <title>Ancient noncoding elements conserved in the human genome.</title>
        <authorList>
            <person name="Venkatesh B."/>
            <person name="Kirkness E.F."/>
            <person name="Loh Y.H."/>
            <person name="Halpern A.L."/>
            <person name="Lee A.P."/>
            <person name="Johnson J."/>
            <person name="Dandona N."/>
            <person name="Viswanathan L.D."/>
            <person name="Tay A."/>
            <person name="Venter J.C."/>
            <person name="Strausberg R.L."/>
            <person name="Brenner S."/>
        </authorList>
    </citation>
    <scope>NUCLEOTIDE SEQUENCE [LARGE SCALE GENOMIC DNA]</scope>
</reference>
<feature type="region of interest" description="Disordered" evidence="13">
    <location>
        <begin position="691"/>
        <end position="768"/>
    </location>
</feature>
<comment type="catalytic activity">
    <reaction evidence="11">
        <text>[DNA-directed RNA polymerase] + ATP = phospho-[DNA-directed RNA polymerase] + ADP + H(+)</text>
        <dbReference type="Rhea" id="RHEA:10216"/>
        <dbReference type="Rhea" id="RHEA-COMP:11321"/>
        <dbReference type="Rhea" id="RHEA-COMP:11322"/>
        <dbReference type="ChEBI" id="CHEBI:15378"/>
        <dbReference type="ChEBI" id="CHEBI:30616"/>
        <dbReference type="ChEBI" id="CHEBI:43176"/>
        <dbReference type="ChEBI" id="CHEBI:68546"/>
        <dbReference type="ChEBI" id="CHEBI:456216"/>
        <dbReference type="EC" id="2.7.11.23"/>
    </reaction>
</comment>
<feature type="compositionally biased region" description="Polar residues" evidence="13">
    <location>
        <begin position="1378"/>
        <end position="1393"/>
    </location>
</feature>
<dbReference type="InterPro" id="IPR050108">
    <property type="entry name" value="CDK"/>
</dbReference>
<feature type="compositionally biased region" description="Polar residues" evidence="13">
    <location>
        <begin position="1513"/>
        <end position="1523"/>
    </location>
</feature>
<feature type="compositionally biased region" description="Polar residues" evidence="13">
    <location>
        <begin position="284"/>
        <end position="299"/>
    </location>
</feature>
<dbReference type="GO" id="GO:0030332">
    <property type="term" value="F:cyclin binding"/>
    <property type="evidence" value="ECO:0007669"/>
    <property type="project" value="TreeGrafter"/>
</dbReference>
<feature type="compositionally biased region" description="Basic residues" evidence="13">
    <location>
        <begin position="108"/>
        <end position="124"/>
    </location>
</feature>
<evidence type="ECO:0000259" key="14">
    <source>
        <dbReference type="PROSITE" id="PS50011"/>
    </source>
</evidence>
<comment type="catalytic activity">
    <reaction evidence="9">
        <text>L-threonyl-[protein] + ATP = O-phospho-L-threonyl-[protein] + ADP + H(+)</text>
        <dbReference type="Rhea" id="RHEA:46608"/>
        <dbReference type="Rhea" id="RHEA-COMP:11060"/>
        <dbReference type="Rhea" id="RHEA-COMP:11605"/>
        <dbReference type="ChEBI" id="CHEBI:15378"/>
        <dbReference type="ChEBI" id="CHEBI:30013"/>
        <dbReference type="ChEBI" id="CHEBI:30616"/>
        <dbReference type="ChEBI" id="CHEBI:61977"/>
        <dbReference type="ChEBI" id="CHEBI:456216"/>
        <dbReference type="EC" id="2.7.11.22"/>
    </reaction>
</comment>
<evidence type="ECO:0000256" key="6">
    <source>
        <dbReference type="ARBA" id="ARBA00022777"/>
    </source>
</evidence>
<feature type="region of interest" description="Disordered" evidence="13">
    <location>
        <begin position="639"/>
        <end position="663"/>
    </location>
</feature>
<dbReference type="Ensembl" id="ENSCMIT00000017645.1">
    <property type="protein sequence ID" value="ENSCMIP00000017307.1"/>
    <property type="gene ID" value="ENSCMIG00000008259.1"/>
</dbReference>
<dbReference type="PROSITE" id="PS50011">
    <property type="entry name" value="PROTEIN_KINASE_DOM"/>
    <property type="match status" value="1"/>
</dbReference>
<feature type="compositionally biased region" description="Basic residues" evidence="13">
    <location>
        <begin position="39"/>
        <end position="54"/>
    </location>
</feature>